<name>A0A239FD37_9ACTN</name>
<accession>A0A239FD37</accession>
<dbReference type="RefSeq" id="WP_245878305.1">
    <property type="nucleotide sequence ID" value="NZ_FZOD01000011.1"/>
</dbReference>
<reference evidence="1 2" key="1">
    <citation type="submission" date="2017-06" db="EMBL/GenBank/DDBJ databases">
        <authorList>
            <person name="Kim H.J."/>
            <person name="Triplett B.A."/>
        </authorList>
    </citation>
    <scope>NUCLEOTIDE SEQUENCE [LARGE SCALE GENOMIC DNA]</scope>
    <source>
        <strain evidence="1 2">CGMCC 4.2132</strain>
    </source>
</reference>
<dbReference type="Gene3D" id="2.40.110.10">
    <property type="entry name" value="Butyryl-CoA Dehydrogenase, subunit A, domain 2"/>
    <property type="match status" value="1"/>
</dbReference>
<evidence type="ECO:0000313" key="1">
    <source>
        <dbReference type="EMBL" id="SNS54651.1"/>
    </source>
</evidence>
<proteinExistence type="predicted"/>
<organism evidence="1 2">
    <name type="scientific">Streptosporangium subroseum</name>
    <dbReference type="NCBI Taxonomy" id="106412"/>
    <lineage>
        <taxon>Bacteria</taxon>
        <taxon>Bacillati</taxon>
        <taxon>Actinomycetota</taxon>
        <taxon>Actinomycetes</taxon>
        <taxon>Streptosporangiales</taxon>
        <taxon>Streptosporangiaceae</taxon>
        <taxon>Streptosporangium</taxon>
    </lineage>
</organism>
<evidence type="ECO:0008006" key="3">
    <source>
        <dbReference type="Google" id="ProtNLM"/>
    </source>
</evidence>
<dbReference type="InterPro" id="IPR009100">
    <property type="entry name" value="AcylCoA_DH/oxidase_NM_dom_sf"/>
</dbReference>
<keyword evidence="2" id="KW-1185">Reference proteome</keyword>
<dbReference type="InterPro" id="IPR046373">
    <property type="entry name" value="Acyl-CoA_Oxase/DH_mid-dom_sf"/>
</dbReference>
<dbReference type="SUPFAM" id="SSF56645">
    <property type="entry name" value="Acyl-CoA dehydrogenase NM domain-like"/>
    <property type="match status" value="1"/>
</dbReference>
<dbReference type="EMBL" id="FZOD01000011">
    <property type="protein sequence ID" value="SNS54651.1"/>
    <property type="molecule type" value="Genomic_DNA"/>
</dbReference>
<gene>
    <name evidence="1" type="ORF">SAMN05216276_101198</name>
</gene>
<evidence type="ECO:0000313" key="2">
    <source>
        <dbReference type="Proteomes" id="UP000198282"/>
    </source>
</evidence>
<dbReference type="GO" id="GO:0016627">
    <property type="term" value="F:oxidoreductase activity, acting on the CH-CH group of donors"/>
    <property type="evidence" value="ECO:0007669"/>
    <property type="project" value="InterPro"/>
</dbReference>
<protein>
    <recommendedName>
        <fullName evidence="3">Acyl-CoA dehydrogenase</fullName>
    </recommendedName>
</protein>
<sequence length="326" mass="33981">MNGEKQGSSARYGEVGGEFVAAVKSGRLELPLPGAGRTMQRWEAFASLAQRDLSLARLCEGHADAVAILAELDGPGPSPDSRWGVWAAQPPGPSLTATFEGGGWRLRGTKQYCSGARVCTHALVTAEAPDGPRLFAVAVEALEPVADSWGATGMAASDTLDVFFDAVRAEPVGPVGGYVERPGFHHGGAGVAACWYGGARGVAETLLVAAGERDVGPHALAHLGATDVALRTARAALKEAADEIDADPHDLKDAGRLRSLRLKALVEAVSTDVMGRVGRALGAGPLARDRAHGRRVADLTVYLRQHHAERDLAALGALIAEQGTVW</sequence>
<dbReference type="AlphaFoldDB" id="A0A239FD37"/>
<dbReference type="Proteomes" id="UP000198282">
    <property type="component" value="Unassembled WGS sequence"/>
</dbReference>